<evidence type="ECO:0000313" key="2">
    <source>
        <dbReference type="Proteomes" id="UP000234275"/>
    </source>
</evidence>
<dbReference type="PANTHER" id="PTHR37540">
    <property type="entry name" value="TRANSCRIPTION FACTOR (ACR-2), PUTATIVE-RELATED-RELATED"/>
    <property type="match status" value="1"/>
</dbReference>
<gene>
    <name evidence="1" type="ORF">P170DRAFT_355698</name>
</gene>
<evidence type="ECO:0000313" key="1">
    <source>
        <dbReference type="EMBL" id="PLB50660.1"/>
    </source>
</evidence>
<dbReference type="VEuPathDB" id="FungiDB:P170DRAFT_355698"/>
<sequence>MNGRAQTRILAPCWSPLHSTVSTRLDPFAPDIPGSGELSDCLLYHCVHVLWPCARPVDFAQGSYHAYLLSGRKSIVMQAVFYSSSLHLDALSTFHGVENYRRHTAAQLFWKGQVLQQIRLELAQINDKTASDELTDDILLCILYLAANENLNSIPPPEQGPFNPPFKSQQLLEYYGNCQFHPLHWEAVEKIVLSRGGIRTVKLYGLGWLISLSALIGAVNSNTKPVFPLVYPDGKPYIYRAPLRALRVPEVSRYSALRNHGFQQLALLSPPIKGNLIRAFLDLGELTQGIEFLASRSCDPNTLTLVGNSRALIQHRLSNLPDSNDQSTAILHRRTDCTYAYCEKPRTIYLVCRTAAVLYSLNVAFPLPRTARQRATMSGEIQNLAMQLQGKQEDAVVELLLWCAMIAGICAHGDLREWFVRQAGDCICALGICSWDEMVVFLRSFAWLGCASDEAGKTFWDEVRMLMTSGP</sequence>
<dbReference type="Pfam" id="PF11951">
    <property type="entry name" value="Fungal_trans_2"/>
    <property type="match status" value="1"/>
</dbReference>
<keyword evidence="2" id="KW-1185">Reference proteome</keyword>
<dbReference type="GeneID" id="36551803"/>
<dbReference type="STRING" id="1392250.A0A2I2GCR2"/>
<accession>A0A2I2GCR2</accession>
<protein>
    <submittedName>
        <fullName evidence="1">Uncharacterized protein</fullName>
    </submittedName>
</protein>
<comment type="caution">
    <text evidence="1">The sequence shown here is derived from an EMBL/GenBank/DDBJ whole genome shotgun (WGS) entry which is preliminary data.</text>
</comment>
<dbReference type="PANTHER" id="PTHR37540:SF5">
    <property type="entry name" value="TRANSCRIPTION FACTOR DOMAIN-CONTAINING PROTEIN"/>
    <property type="match status" value="1"/>
</dbReference>
<proteinExistence type="predicted"/>
<dbReference type="InterPro" id="IPR021858">
    <property type="entry name" value="Fun_TF"/>
</dbReference>
<name>A0A2I2GCR2_9EURO</name>
<reference evidence="1 2" key="1">
    <citation type="submission" date="2016-12" db="EMBL/GenBank/DDBJ databases">
        <title>The genomes of Aspergillus section Nigri reveals drivers in fungal speciation.</title>
        <authorList>
            <consortium name="DOE Joint Genome Institute"/>
            <person name="Vesth T.C."/>
            <person name="Nybo J."/>
            <person name="Theobald S."/>
            <person name="Brandl J."/>
            <person name="Frisvad J.C."/>
            <person name="Nielsen K.F."/>
            <person name="Lyhne E.K."/>
            <person name="Kogle M.E."/>
            <person name="Kuo A."/>
            <person name="Riley R."/>
            <person name="Clum A."/>
            <person name="Nolan M."/>
            <person name="Lipzen A."/>
            <person name="Salamov A."/>
            <person name="Henrissat B."/>
            <person name="Wiebenga A."/>
            <person name="De Vries R.P."/>
            <person name="Grigoriev I.V."/>
            <person name="Mortensen U.H."/>
            <person name="Andersen M.R."/>
            <person name="Baker S.E."/>
        </authorList>
    </citation>
    <scope>NUCLEOTIDE SEQUENCE [LARGE SCALE GENOMIC DNA]</scope>
    <source>
        <strain evidence="1 2">IBT 23096</strain>
    </source>
</reference>
<dbReference type="OrthoDB" id="3469466at2759"/>
<dbReference type="Proteomes" id="UP000234275">
    <property type="component" value="Unassembled WGS sequence"/>
</dbReference>
<organism evidence="1 2">
    <name type="scientific">Aspergillus steynii IBT 23096</name>
    <dbReference type="NCBI Taxonomy" id="1392250"/>
    <lineage>
        <taxon>Eukaryota</taxon>
        <taxon>Fungi</taxon>
        <taxon>Dikarya</taxon>
        <taxon>Ascomycota</taxon>
        <taxon>Pezizomycotina</taxon>
        <taxon>Eurotiomycetes</taxon>
        <taxon>Eurotiomycetidae</taxon>
        <taxon>Eurotiales</taxon>
        <taxon>Aspergillaceae</taxon>
        <taxon>Aspergillus</taxon>
        <taxon>Aspergillus subgen. Circumdati</taxon>
    </lineage>
</organism>
<dbReference type="RefSeq" id="XP_024705962.1">
    <property type="nucleotide sequence ID" value="XM_024844103.1"/>
</dbReference>
<dbReference type="EMBL" id="MSFO01000003">
    <property type="protein sequence ID" value="PLB50660.1"/>
    <property type="molecule type" value="Genomic_DNA"/>
</dbReference>
<dbReference type="AlphaFoldDB" id="A0A2I2GCR2"/>